<feature type="compositionally biased region" description="Gly residues" evidence="1">
    <location>
        <begin position="314"/>
        <end position="332"/>
    </location>
</feature>
<feature type="compositionally biased region" description="Basic and acidic residues" evidence="1">
    <location>
        <begin position="350"/>
        <end position="363"/>
    </location>
</feature>
<gene>
    <name evidence="2" type="ORF">ZEAMMB73_Zm00001d038152</name>
</gene>
<evidence type="ECO:0000313" key="2">
    <source>
        <dbReference type="EMBL" id="AQK85840.1"/>
    </source>
</evidence>
<organism evidence="2">
    <name type="scientific">Zea mays</name>
    <name type="common">Maize</name>
    <dbReference type="NCBI Taxonomy" id="4577"/>
    <lineage>
        <taxon>Eukaryota</taxon>
        <taxon>Viridiplantae</taxon>
        <taxon>Streptophyta</taxon>
        <taxon>Embryophyta</taxon>
        <taxon>Tracheophyta</taxon>
        <taxon>Spermatophyta</taxon>
        <taxon>Magnoliopsida</taxon>
        <taxon>Liliopsida</taxon>
        <taxon>Poales</taxon>
        <taxon>Poaceae</taxon>
        <taxon>PACMAD clade</taxon>
        <taxon>Panicoideae</taxon>
        <taxon>Andropogonodae</taxon>
        <taxon>Andropogoneae</taxon>
        <taxon>Tripsacinae</taxon>
        <taxon>Zea</taxon>
    </lineage>
</organism>
<proteinExistence type="predicted"/>
<dbReference type="ExpressionAtlas" id="A0A1D6M3X5">
    <property type="expression patterns" value="baseline"/>
</dbReference>
<feature type="compositionally biased region" description="Basic residues" evidence="1">
    <location>
        <begin position="24"/>
        <end position="41"/>
    </location>
</feature>
<dbReference type="EMBL" id="CM000782">
    <property type="protein sequence ID" value="AQK85840.1"/>
    <property type="molecule type" value="Genomic_DNA"/>
</dbReference>
<accession>A0A1D6M3X5</accession>
<sequence length="446" mass="48778">MDERQKGHAVARAGQSKEPATGKTSRRQALRRTGRTQHMAKRPSESQSALMRRPVHNSTSSPAGGRCLLADAVLPDQTQQASTHFFGNSVCRVRVMRDHATETCRMKIEIEKEIEIESGCTETSKGRSSKEILGRAWAKACHAIGIPGRKVDNPYFRAAIMESQKQGVGVKLPTGREIDGKYLDENVKEFQKEIDKWKIEWNEFAIRDWMERGRSNAPPTLDEDSPISDTPLPSMLFTSLVREQGGTEEVQEWADETIGDTHLGKRKTRLGPSDRKGKRVKITDQIEEEDEDEDSDDNTTDPSAGDDGSHGDAGLYGGGSGAGGSGMGGSGAGDWRSTGGSRFTHSTQDSYHDAPHSQRETISGRRRSVSFPVQDGIRSSSSSGSSNYPTGQDPGYNPYAWQWQPSQGTYGPPPPSGEAPPSIMYGYGNYGPPPPPYSNLSNMYPP</sequence>
<dbReference type="InParanoid" id="A0A1D6M3X5"/>
<name>A0A1D6M3X5_MAIZE</name>
<feature type="region of interest" description="Disordered" evidence="1">
    <location>
        <begin position="263"/>
        <end position="446"/>
    </location>
</feature>
<reference evidence="2" key="1">
    <citation type="submission" date="2015-12" db="EMBL/GenBank/DDBJ databases">
        <title>Update maize B73 reference genome by single molecule sequencing technologies.</title>
        <authorList>
            <consortium name="Maize Genome Sequencing Project"/>
            <person name="Ware D."/>
        </authorList>
    </citation>
    <scope>NUCLEOTIDE SEQUENCE</scope>
    <source>
        <tissue evidence="2">Seedling</tissue>
    </source>
</reference>
<feature type="compositionally biased region" description="Acidic residues" evidence="1">
    <location>
        <begin position="285"/>
        <end position="299"/>
    </location>
</feature>
<evidence type="ECO:0000256" key="1">
    <source>
        <dbReference type="SAM" id="MobiDB-lite"/>
    </source>
</evidence>
<dbReference type="AlphaFoldDB" id="A0A1D6M3X5"/>
<feature type="region of interest" description="Disordered" evidence="1">
    <location>
        <begin position="1"/>
        <end position="64"/>
    </location>
</feature>
<protein>
    <submittedName>
        <fullName evidence="2">Uncharacterized protein</fullName>
    </submittedName>
</protein>
<feature type="compositionally biased region" description="Polar residues" evidence="1">
    <location>
        <begin position="338"/>
        <end position="349"/>
    </location>
</feature>